<accession>A0A2I1H3M5</accession>
<keyword evidence="2" id="KW-1185">Reference proteome</keyword>
<dbReference type="EMBL" id="LLXI01001400">
    <property type="protein sequence ID" value="PKY53489.1"/>
    <property type="molecule type" value="Genomic_DNA"/>
</dbReference>
<sequence length="124" mass="14271">MRGEFICQHLSNEGDMCGRNSDREEGCKIHWKRRRRALCKQDGCRRPTASKHGFCSLHVDKYHSKEYYHRKKLNASEKSALGDLVVQGHPSRFGFHKDDALPRPGFQLGLLNNALPNLDFGLDY</sequence>
<organism evidence="1 2">
    <name type="scientific">Rhizophagus irregularis</name>
    <dbReference type="NCBI Taxonomy" id="588596"/>
    <lineage>
        <taxon>Eukaryota</taxon>
        <taxon>Fungi</taxon>
        <taxon>Fungi incertae sedis</taxon>
        <taxon>Mucoromycota</taxon>
        <taxon>Glomeromycotina</taxon>
        <taxon>Glomeromycetes</taxon>
        <taxon>Glomerales</taxon>
        <taxon>Glomeraceae</taxon>
        <taxon>Rhizophagus</taxon>
    </lineage>
</organism>
<dbReference type="AlphaFoldDB" id="A0A2I1H3M5"/>
<protein>
    <submittedName>
        <fullName evidence="1">Uncharacterized protein</fullName>
    </submittedName>
</protein>
<dbReference type="VEuPathDB" id="FungiDB:FUN_018626"/>
<proteinExistence type="predicted"/>
<evidence type="ECO:0000313" key="2">
    <source>
        <dbReference type="Proteomes" id="UP000234323"/>
    </source>
</evidence>
<name>A0A2I1H3M5_9GLOM</name>
<evidence type="ECO:0000313" key="1">
    <source>
        <dbReference type="EMBL" id="PKY53489.1"/>
    </source>
</evidence>
<comment type="caution">
    <text evidence="1">The sequence shown here is derived from an EMBL/GenBank/DDBJ whole genome shotgun (WGS) entry which is preliminary data.</text>
</comment>
<reference evidence="1 2" key="1">
    <citation type="submission" date="2015-10" db="EMBL/GenBank/DDBJ databases">
        <title>Genome analyses suggest a sexual origin of heterokaryosis in a supposedly ancient asexual fungus.</title>
        <authorList>
            <person name="Ropars J."/>
            <person name="Sedzielewska K."/>
            <person name="Noel J."/>
            <person name="Charron P."/>
            <person name="Farinelli L."/>
            <person name="Marton T."/>
            <person name="Kruger M."/>
            <person name="Pelin A."/>
            <person name="Brachmann A."/>
            <person name="Corradi N."/>
        </authorList>
    </citation>
    <scope>NUCLEOTIDE SEQUENCE [LARGE SCALE GENOMIC DNA]</scope>
    <source>
        <strain evidence="1 2">A4</strain>
    </source>
</reference>
<dbReference type="Proteomes" id="UP000234323">
    <property type="component" value="Unassembled WGS sequence"/>
</dbReference>
<dbReference type="VEuPathDB" id="FungiDB:RhiirA1_479727"/>
<gene>
    <name evidence="1" type="ORF">RhiirA4_471733</name>
</gene>